<dbReference type="GO" id="GO:0000400">
    <property type="term" value="F:four-way junction DNA binding"/>
    <property type="evidence" value="ECO:0007669"/>
    <property type="project" value="TreeGrafter"/>
</dbReference>
<dbReference type="GO" id="GO:0000723">
    <property type="term" value="P:telomere maintenance"/>
    <property type="evidence" value="ECO:0007669"/>
    <property type="project" value="TreeGrafter"/>
</dbReference>
<evidence type="ECO:0000256" key="1">
    <source>
        <dbReference type="ARBA" id="ARBA00004123"/>
    </source>
</evidence>
<dbReference type="SUPFAM" id="SSF52540">
    <property type="entry name" value="P-loop containing nucleoside triphosphate hydrolases"/>
    <property type="match status" value="1"/>
</dbReference>
<protein>
    <recommendedName>
        <fullName evidence="3">Rad51-like C-terminal domain-containing protein</fullName>
    </recommendedName>
</protein>
<comment type="caution">
    <text evidence="4">The sequence shown here is derived from an EMBL/GenBank/DDBJ whole genome shotgun (WGS) entry which is preliminary data.</text>
</comment>
<accession>A8NT95</accession>
<dbReference type="RefSeq" id="XP_001836178.2">
    <property type="nucleotide sequence ID" value="XM_001836126.2"/>
</dbReference>
<name>A8NT95_COPC7</name>
<sequence>MRLSALVPSISADSVKVLEGAGIRTDTDLLFTPTSEIYKRLPRGSISLQELARLCTAVTELTSANPVIGIDALQREEARLARDTNLELAVGNEAIDNFLRGLGGRKVIEISGNRASGKTALALNLVLNHLSHHPNDKAAWIDVLGDFSPANASAILQGSGSTSPQSVLERLLVSLAFDLETLHAILDELFVPGSTGQLKYLVIDSITPLLGPFLTGITAHGHAMMTDFMRRLRCISSSDGVTVLVVNSATLKQGVDGTIPSGQIERKPALGPSFTFMTDTTLWLSEMKVQATDEPVDASIESVSSLKILNSRNTVSLFPFASRAEPFFQ</sequence>
<dbReference type="GO" id="GO:0007131">
    <property type="term" value="P:reciprocal meiotic recombination"/>
    <property type="evidence" value="ECO:0007669"/>
    <property type="project" value="TreeGrafter"/>
</dbReference>
<comment type="subcellular location">
    <subcellularLocation>
        <location evidence="1">Nucleus</location>
    </subcellularLocation>
</comment>
<dbReference type="AlphaFoldDB" id="A8NT95"/>
<dbReference type="OrthoDB" id="336321at2759"/>
<dbReference type="GO" id="GO:0005657">
    <property type="term" value="C:replication fork"/>
    <property type="evidence" value="ECO:0007669"/>
    <property type="project" value="TreeGrafter"/>
</dbReference>
<dbReference type="GO" id="GO:0042148">
    <property type="term" value="P:DNA strand invasion"/>
    <property type="evidence" value="ECO:0007669"/>
    <property type="project" value="TreeGrafter"/>
</dbReference>
<evidence type="ECO:0000313" key="5">
    <source>
        <dbReference type="Proteomes" id="UP000001861"/>
    </source>
</evidence>
<evidence type="ECO:0000259" key="3">
    <source>
        <dbReference type="Pfam" id="PF08423"/>
    </source>
</evidence>
<dbReference type="InterPro" id="IPR013632">
    <property type="entry name" value="Rad51_C"/>
</dbReference>
<dbReference type="GO" id="GO:0003697">
    <property type="term" value="F:single-stranded DNA binding"/>
    <property type="evidence" value="ECO:0007669"/>
    <property type="project" value="TreeGrafter"/>
</dbReference>
<dbReference type="Gene3D" id="3.40.50.300">
    <property type="entry name" value="P-loop containing nucleotide triphosphate hydrolases"/>
    <property type="match status" value="1"/>
</dbReference>
<dbReference type="GeneID" id="6012718"/>
<dbReference type="GO" id="GO:0000724">
    <property type="term" value="P:double-strand break repair via homologous recombination"/>
    <property type="evidence" value="ECO:0007669"/>
    <property type="project" value="TreeGrafter"/>
</dbReference>
<dbReference type="GO" id="GO:0008094">
    <property type="term" value="F:ATP-dependent activity, acting on DNA"/>
    <property type="evidence" value="ECO:0007669"/>
    <property type="project" value="TreeGrafter"/>
</dbReference>
<dbReference type="OMA" id="CGETREL"/>
<dbReference type="eggNOG" id="KOG1433">
    <property type="taxonomic scope" value="Eukaryota"/>
</dbReference>
<dbReference type="EMBL" id="AACS02000004">
    <property type="protein sequence ID" value="EAU85550.2"/>
    <property type="molecule type" value="Genomic_DNA"/>
</dbReference>
<dbReference type="PANTHER" id="PTHR46457:SF1">
    <property type="entry name" value="DNA REPAIR PROTEIN RAD51 HOMOLOG 4"/>
    <property type="match status" value="1"/>
</dbReference>
<dbReference type="InterPro" id="IPR051988">
    <property type="entry name" value="HRR_RAD51_Paralog"/>
</dbReference>
<dbReference type="Pfam" id="PF08423">
    <property type="entry name" value="Rad51"/>
    <property type="match status" value="1"/>
</dbReference>
<dbReference type="Proteomes" id="UP000001861">
    <property type="component" value="Unassembled WGS sequence"/>
</dbReference>
<dbReference type="HOGENOM" id="CLU_048777_0_0_1"/>
<dbReference type="PANTHER" id="PTHR46457">
    <property type="entry name" value="DNA REPAIR PROTEIN RAD51 HOMOLOG 4"/>
    <property type="match status" value="1"/>
</dbReference>
<dbReference type="GO" id="GO:0005815">
    <property type="term" value="C:microtubule organizing center"/>
    <property type="evidence" value="ECO:0007669"/>
    <property type="project" value="TreeGrafter"/>
</dbReference>
<keyword evidence="2" id="KW-0539">Nucleus</keyword>
<feature type="domain" description="Rad51-like C-terminal" evidence="3">
    <location>
        <begin position="82"/>
        <end position="286"/>
    </location>
</feature>
<dbReference type="KEGG" id="cci:CC1G_06263"/>
<dbReference type="InParanoid" id="A8NT95"/>
<reference evidence="4 5" key="1">
    <citation type="journal article" date="2010" name="Proc. Natl. Acad. Sci. U.S.A.">
        <title>Insights into evolution of multicellular fungi from the assembled chromosomes of the mushroom Coprinopsis cinerea (Coprinus cinereus).</title>
        <authorList>
            <person name="Stajich J.E."/>
            <person name="Wilke S.K."/>
            <person name="Ahren D."/>
            <person name="Au C.H."/>
            <person name="Birren B.W."/>
            <person name="Borodovsky M."/>
            <person name="Burns C."/>
            <person name="Canback B."/>
            <person name="Casselton L.A."/>
            <person name="Cheng C.K."/>
            <person name="Deng J."/>
            <person name="Dietrich F.S."/>
            <person name="Fargo D.C."/>
            <person name="Farman M.L."/>
            <person name="Gathman A.C."/>
            <person name="Goldberg J."/>
            <person name="Guigo R."/>
            <person name="Hoegger P.J."/>
            <person name="Hooker J.B."/>
            <person name="Huggins A."/>
            <person name="James T.Y."/>
            <person name="Kamada T."/>
            <person name="Kilaru S."/>
            <person name="Kodira C."/>
            <person name="Kues U."/>
            <person name="Kupfer D."/>
            <person name="Kwan H.S."/>
            <person name="Lomsadze A."/>
            <person name="Li W."/>
            <person name="Lilly W.W."/>
            <person name="Ma L.J."/>
            <person name="Mackey A.J."/>
            <person name="Manning G."/>
            <person name="Martin F."/>
            <person name="Muraguchi H."/>
            <person name="Natvig D.O."/>
            <person name="Palmerini H."/>
            <person name="Ramesh M.A."/>
            <person name="Rehmeyer C.J."/>
            <person name="Roe B.A."/>
            <person name="Shenoy N."/>
            <person name="Stanke M."/>
            <person name="Ter-Hovhannisyan V."/>
            <person name="Tunlid A."/>
            <person name="Velagapudi R."/>
            <person name="Vision T.J."/>
            <person name="Zeng Q."/>
            <person name="Zolan M.E."/>
            <person name="Pukkila P.J."/>
        </authorList>
    </citation>
    <scope>NUCLEOTIDE SEQUENCE [LARGE SCALE GENOMIC DNA]</scope>
    <source>
        <strain evidence="5">Okayama-7 / 130 / ATCC MYA-4618 / FGSC 9003</strain>
    </source>
</reference>
<evidence type="ECO:0000256" key="2">
    <source>
        <dbReference type="ARBA" id="ARBA00023242"/>
    </source>
</evidence>
<dbReference type="STRING" id="240176.A8NT95"/>
<evidence type="ECO:0000313" key="4">
    <source>
        <dbReference type="EMBL" id="EAU85550.2"/>
    </source>
</evidence>
<dbReference type="VEuPathDB" id="FungiDB:CC1G_06263"/>
<gene>
    <name evidence="4" type="ORF">CC1G_06263</name>
</gene>
<organism evidence="4 5">
    <name type="scientific">Coprinopsis cinerea (strain Okayama-7 / 130 / ATCC MYA-4618 / FGSC 9003)</name>
    <name type="common">Inky cap fungus</name>
    <name type="synonym">Hormographiella aspergillata</name>
    <dbReference type="NCBI Taxonomy" id="240176"/>
    <lineage>
        <taxon>Eukaryota</taxon>
        <taxon>Fungi</taxon>
        <taxon>Dikarya</taxon>
        <taxon>Basidiomycota</taxon>
        <taxon>Agaricomycotina</taxon>
        <taxon>Agaricomycetes</taxon>
        <taxon>Agaricomycetidae</taxon>
        <taxon>Agaricales</taxon>
        <taxon>Agaricineae</taxon>
        <taxon>Psathyrellaceae</taxon>
        <taxon>Coprinopsis</taxon>
    </lineage>
</organism>
<keyword evidence="5" id="KW-1185">Reference proteome</keyword>
<dbReference type="InterPro" id="IPR027417">
    <property type="entry name" value="P-loop_NTPase"/>
</dbReference>
<dbReference type="GO" id="GO:0033063">
    <property type="term" value="C:Rad51B-Rad51C-Rad51D-XRCC2 complex"/>
    <property type="evidence" value="ECO:0007669"/>
    <property type="project" value="TreeGrafter"/>
</dbReference>
<proteinExistence type="predicted"/>